<dbReference type="Gene3D" id="3.30.110.200">
    <property type="match status" value="1"/>
</dbReference>
<dbReference type="Gene3D" id="3.30.70.270">
    <property type="match status" value="1"/>
</dbReference>
<reference evidence="5 6" key="1">
    <citation type="submission" date="2017-06" db="EMBL/GenBank/DDBJ databases">
        <title>Azoarcus.</title>
        <authorList>
            <person name="Woo J.-H."/>
            <person name="Kim H.-S."/>
        </authorList>
    </citation>
    <scope>NUCLEOTIDE SEQUENCE [LARGE SCALE GENOMIC DNA]</scope>
    <source>
        <strain evidence="5 6">TSPY31</strain>
    </source>
</reference>
<protein>
    <submittedName>
        <fullName evidence="5">GGDEF domain-containing protein</fullName>
    </submittedName>
</protein>
<dbReference type="GO" id="GO:0071111">
    <property type="term" value="F:cyclic-guanylate-specific phosphodiesterase activity"/>
    <property type="evidence" value="ECO:0007669"/>
    <property type="project" value="InterPro"/>
</dbReference>
<feature type="domain" description="EAL" evidence="2">
    <location>
        <begin position="407"/>
        <end position="637"/>
    </location>
</feature>
<feature type="domain" description="HAMP" evidence="3">
    <location>
        <begin position="170"/>
        <end position="221"/>
    </location>
</feature>
<dbReference type="CDD" id="cd01948">
    <property type="entry name" value="EAL"/>
    <property type="match status" value="1"/>
</dbReference>
<dbReference type="InterPro" id="IPR050706">
    <property type="entry name" value="Cyclic-di-GMP_PDE-like"/>
</dbReference>
<keyword evidence="6" id="KW-1185">Reference proteome</keyword>
<evidence type="ECO:0000259" key="2">
    <source>
        <dbReference type="PROSITE" id="PS50883"/>
    </source>
</evidence>
<dbReference type="SUPFAM" id="SSF141868">
    <property type="entry name" value="EAL domain-like"/>
    <property type="match status" value="1"/>
</dbReference>
<dbReference type="PROSITE" id="PS50885">
    <property type="entry name" value="HAMP"/>
    <property type="match status" value="1"/>
</dbReference>
<evidence type="ECO:0000313" key="6">
    <source>
        <dbReference type="Proteomes" id="UP000244930"/>
    </source>
</evidence>
<dbReference type="SMART" id="SM00052">
    <property type="entry name" value="EAL"/>
    <property type="match status" value="1"/>
</dbReference>
<keyword evidence="1" id="KW-1133">Transmembrane helix</keyword>
<dbReference type="GO" id="GO:0016020">
    <property type="term" value="C:membrane"/>
    <property type="evidence" value="ECO:0007669"/>
    <property type="project" value="InterPro"/>
</dbReference>
<dbReference type="SUPFAM" id="SSF55073">
    <property type="entry name" value="Nucleotide cyclase"/>
    <property type="match status" value="1"/>
</dbReference>
<organism evidence="5 6">
    <name type="scientific">Parazoarcus communis</name>
    <dbReference type="NCBI Taxonomy" id="41977"/>
    <lineage>
        <taxon>Bacteria</taxon>
        <taxon>Pseudomonadati</taxon>
        <taxon>Pseudomonadota</taxon>
        <taxon>Betaproteobacteria</taxon>
        <taxon>Rhodocyclales</taxon>
        <taxon>Zoogloeaceae</taxon>
        <taxon>Parazoarcus</taxon>
    </lineage>
</organism>
<dbReference type="Gene3D" id="3.20.20.450">
    <property type="entry name" value="EAL domain"/>
    <property type="match status" value="1"/>
</dbReference>
<dbReference type="Proteomes" id="UP000244930">
    <property type="component" value="Chromosome"/>
</dbReference>
<dbReference type="Pfam" id="PF16448">
    <property type="entry name" value="LapD_MoxY_N"/>
    <property type="match status" value="1"/>
</dbReference>
<evidence type="ECO:0000259" key="4">
    <source>
        <dbReference type="PROSITE" id="PS50887"/>
    </source>
</evidence>
<dbReference type="SMART" id="SM00267">
    <property type="entry name" value="GGDEF"/>
    <property type="match status" value="1"/>
</dbReference>
<dbReference type="InterPro" id="IPR032244">
    <property type="entry name" value="LapD_MoxY_N"/>
</dbReference>
<dbReference type="PANTHER" id="PTHR33121:SF23">
    <property type="entry name" value="CYCLIC DI-GMP PHOSPHODIESTERASE PDEB"/>
    <property type="match status" value="1"/>
</dbReference>
<accession>A0A2U8GUM3</accession>
<gene>
    <name evidence="5" type="ORF">CEW83_13695</name>
</gene>
<evidence type="ECO:0000313" key="5">
    <source>
        <dbReference type="EMBL" id="AWI76145.1"/>
    </source>
</evidence>
<dbReference type="PROSITE" id="PS50887">
    <property type="entry name" value="GGDEF"/>
    <property type="match status" value="1"/>
</dbReference>
<dbReference type="InterPro" id="IPR001633">
    <property type="entry name" value="EAL_dom"/>
</dbReference>
<dbReference type="Gene3D" id="6.20.270.20">
    <property type="entry name" value="LapD/MoxY periplasmic domain"/>
    <property type="match status" value="1"/>
</dbReference>
<keyword evidence="1" id="KW-0812">Transmembrane</keyword>
<dbReference type="KEGG" id="acom:CEW83_13695"/>
<dbReference type="Pfam" id="PF00563">
    <property type="entry name" value="EAL"/>
    <property type="match status" value="1"/>
</dbReference>
<feature type="transmembrane region" description="Helical" evidence="1">
    <location>
        <begin position="150"/>
        <end position="169"/>
    </location>
</feature>
<dbReference type="SMART" id="SM00304">
    <property type="entry name" value="HAMP"/>
    <property type="match status" value="1"/>
</dbReference>
<dbReference type="RefSeq" id="WP_108949848.1">
    <property type="nucleotide sequence ID" value="NZ_CP022187.1"/>
</dbReference>
<dbReference type="InterPro" id="IPR003660">
    <property type="entry name" value="HAMP_dom"/>
</dbReference>
<feature type="transmembrane region" description="Helical" evidence="1">
    <location>
        <begin position="6"/>
        <end position="30"/>
    </location>
</feature>
<dbReference type="InterPro" id="IPR029787">
    <property type="entry name" value="Nucleotide_cyclase"/>
</dbReference>
<evidence type="ECO:0000259" key="3">
    <source>
        <dbReference type="PROSITE" id="PS50885"/>
    </source>
</evidence>
<dbReference type="InterPro" id="IPR043128">
    <property type="entry name" value="Rev_trsase/Diguanyl_cyclase"/>
</dbReference>
<dbReference type="InterPro" id="IPR042461">
    <property type="entry name" value="LapD_MoxY_peri_C"/>
</dbReference>
<dbReference type="AlphaFoldDB" id="A0A2U8GUM3"/>
<keyword evidence="1" id="KW-0472">Membrane</keyword>
<evidence type="ECO:0000256" key="1">
    <source>
        <dbReference type="SAM" id="Phobius"/>
    </source>
</evidence>
<dbReference type="GO" id="GO:0007165">
    <property type="term" value="P:signal transduction"/>
    <property type="evidence" value="ECO:0007669"/>
    <property type="project" value="InterPro"/>
</dbReference>
<name>A0A2U8GUM3_9RHOO</name>
<proteinExistence type="predicted"/>
<dbReference type="Pfam" id="PF00990">
    <property type="entry name" value="GGDEF"/>
    <property type="match status" value="1"/>
</dbReference>
<dbReference type="PROSITE" id="PS50883">
    <property type="entry name" value="EAL"/>
    <property type="match status" value="1"/>
</dbReference>
<dbReference type="PANTHER" id="PTHR33121">
    <property type="entry name" value="CYCLIC DI-GMP PHOSPHODIESTERASE PDEF"/>
    <property type="match status" value="1"/>
</dbReference>
<feature type="domain" description="GGDEF" evidence="4">
    <location>
        <begin position="263"/>
        <end position="397"/>
    </location>
</feature>
<sequence>MSLIKQLWIAIVMVTLLSLGGSLVVSTLAAKRYLEQQLNVKNVDNATALALSLSQMPKDPVTVELQVAAQFDAGHYRVIRLVGPDGNILVERTAEPRLDDVPAWFVRLAAIEAHPGVAHVQDGWQQFATLTLESQTSYAYTELWHSIRQMLLWFAIMASAAGVVGSLLLGRITAPLRKLVGQAEAIGERRFVTTPEPATAELRVVVRAMNALSERVRLMLVDEARRLETLRKQTQEDALTGLFERRQFLNVLGAQLVDHDAPTGGALLIARVGELSELNRTRGREFADALLRALADAIRKQIGEQPTWVAGRLNGSDLAILAPGVAYLPLWAESLVKALHDVADKHVTGGDSAGIALPIAAALYSPGEALPTVLTRTDTALAEAELAGGRAVQLDAWVRLTQPQRDQSQWHQLISRALDQHELRLETYPVRDGNGALVHVEAPLRLRLDGEWRGVAYFMPWAVRLDLMGKIDAAVVKAALELIRNTGQAVAVNISSQAIRSAGFLADLLHQLEMAPNEAPLLWMEVPEQEAARNQAEFRTFCLALKPLACKLGLEHAGPNFNALGDLHDLGLDYLKVDASLLRDLNGNSGNQAFARSLCMLAHALGLSVIAEGVDHPEAVTMLSDVGFDAMTGPGIR</sequence>
<dbReference type="EMBL" id="CP022187">
    <property type="protein sequence ID" value="AWI76145.1"/>
    <property type="molecule type" value="Genomic_DNA"/>
</dbReference>
<dbReference type="InterPro" id="IPR000160">
    <property type="entry name" value="GGDEF_dom"/>
</dbReference>
<dbReference type="InterPro" id="IPR035919">
    <property type="entry name" value="EAL_sf"/>
</dbReference>